<organism evidence="1">
    <name type="scientific">Raoultella ornithinolytica</name>
    <name type="common">Klebsiella ornithinolytica</name>
    <dbReference type="NCBI Taxonomy" id="54291"/>
    <lineage>
        <taxon>Bacteria</taxon>
        <taxon>Pseudomonadati</taxon>
        <taxon>Pseudomonadota</taxon>
        <taxon>Gammaproteobacteria</taxon>
        <taxon>Enterobacterales</taxon>
        <taxon>Enterobacteriaceae</taxon>
        <taxon>Klebsiella/Raoultella group</taxon>
        <taxon>Raoultella</taxon>
    </lineage>
</organism>
<dbReference type="AlphaFoldDB" id="A0A0M4KVZ7"/>
<dbReference type="EMBL" id="KT225520">
    <property type="protein sequence ID" value="ALD82375.1"/>
    <property type="molecule type" value="Genomic_DNA"/>
</dbReference>
<accession>A0A0M4KVZ7</accession>
<protein>
    <submittedName>
        <fullName evidence="1">Uncharacterized protein</fullName>
    </submittedName>
</protein>
<proteinExistence type="predicted"/>
<keyword evidence="1" id="KW-0614">Plasmid</keyword>
<name>A0A0M4KVZ7_RAOOR</name>
<evidence type="ECO:0000313" key="1">
    <source>
        <dbReference type="EMBL" id="ALD82375.1"/>
    </source>
</evidence>
<sequence length="100" mass="11892">MTFKNWFINTFLRAKPLKRHYTDADISRKQNELNEMRAAHQRLIRCDEDVLAECRVENPTVTSEIHIRDLVTFKASRLMQEIKLKEVNLNEAIYNVNSTR</sequence>
<dbReference type="RefSeq" id="WP_172686959.1">
    <property type="nucleotide sequence ID" value="NZ_KT225520.1"/>
</dbReference>
<geneLocation type="plasmid" evidence="1">
    <name>pRJ46C</name>
</geneLocation>
<reference evidence="1" key="1">
    <citation type="submission" date="2015-06" db="EMBL/GenBank/DDBJ databases">
        <title>Carbapenemase-producing Raoultella ornithinolytica.</title>
        <authorList>
            <person name="Sun J."/>
            <person name="Zhang F."/>
        </authorList>
    </citation>
    <scope>NUCLEOTIDE SEQUENCE</scope>
    <source>
        <strain evidence="1">RJ46C</strain>
        <plasmid evidence="1">pRJ46C</plasmid>
    </source>
</reference>